<dbReference type="EMBL" id="MTAB01000026">
    <property type="protein sequence ID" value="OSI18398.1"/>
    <property type="molecule type" value="Genomic_DNA"/>
</dbReference>
<protein>
    <recommendedName>
        <fullName evidence="3">Cro/Cl family transcriptional regulator</fullName>
    </recommendedName>
</protein>
<name>A0A1X3DEP1_9NEIS</name>
<dbReference type="OrthoDB" id="6693632at2"/>
<evidence type="ECO:0000313" key="2">
    <source>
        <dbReference type="Proteomes" id="UP000193303"/>
    </source>
</evidence>
<accession>A0A1X3DEP1</accession>
<dbReference type="GO" id="GO:0003677">
    <property type="term" value="F:DNA binding"/>
    <property type="evidence" value="ECO:0007669"/>
    <property type="project" value="InterPro"/>
</dbReference>
<dbReference type="SUPFAM" id="SSF47413">
    <property type="entry name" value="lambda repressor-like DNA-binding domains"/>
    <property type="match status" value="1"/>
</dbReference>
<dbReference type="Gene3D" id="1.10.260.40">
    <property type="entry name" value="lambda repressor-like DNA-binding domains"/>
    <property type="match status" value="1"/>
</dbReference>
<comment type="caution">
    <text evidence="1">The sequence shown here is derived from an EMBL/GenBank/DDBJ whole genome shotgun (WGS) entry which is preliminary data.</text>
</comment>
<sequence>MLTKDVIDFYGTKIAVARALGISPSAVTQWKEIVPEKQAYRIQRMMGGKLKINPRLYQVQEVLKAKKL</sequence>
<gene>
    <name evidence="1" type="ORF">BV912_09900</name>
</gene>
<organism evidence="1 2">
    <name type="scientific">Neisseria dumasiana</name>
    <dbReference type="NCBI Taxonomy" id="1931275"/>
    <lineage>
        <taxon>Bacteria</taxon>
        <taxon>Pseudomonadati</taxon>
        <taxon>Pseudomonadota</taxon>
        <taxon>Betaproteobacteria</taxon>
        <taxon>Neisseriales</taxon>
        <taxon>Neisseriaceae</taxon>
        <taxon>Neisseria</taxon>
    </lineage>
</organism>
<evidence type="ECO:0000313" key="1">
    <source>
        <dbReference type="EMBL" id="OSI18398.1"/>
    </source>
</evidence>
<reference evidence="2" key="1">
    <citation type="submission" date="2017-01" db="EMBL/GenBank/DDBJ databases">
        <authorList>
            <person name="Mah S.A."/>
            <person name="Swanson W.J."/>
            <person name="Moy G.W."/>
            <person name="Vacquier V.D."/>
        </authorList>
    </citation>
    <scope>NUCLEOTIDE SEQUENCE [LARGE SCALE GENOMIC DNA]</scope>
    <source>
        <strain evidence="2">124861</strain>
    </source>
</reference>
<proteinExistence type="predicted"/>
<dbReference type="InterPro" id="IPR010982">
    <property type="entry name" value="Lambda_DNA-bd_dom_sf"/>
</dbReference>
<dbReference type="Pfam" id="PF14549">
    <property type="entry name" value="P22_Cro"/>
    <property type="match status" value="1"/>
</dbReference>
<evidence type="ECO:0008006" key="3">
    <source>
        <dbReference type="Google" id="ProtNLM"/>
    </source>
</evidence>
<dbReference type="Proteomes" id="UP000193303">
    <property type="component" value="Unassembled WGS sequence"/>
</dbReference>
<dbReference type="AlphaFoldDB" id="A0A1X3DEP1"/>